<keyword evidence="1" id="KW-0175">Coiled coil</keyword>
<reference evidence="4" key="1">
    <citation type="submission" date="2017-02" db="UniProtKB">
        <authorList>
            <consortium name="WormBaseParasite"/>
        </authorList>
    </citation>
    <scope>IDENTIFICATION</scope>
</reference>
<dbReference type="EMBL" id="UYRR01032768">
    <property type="protein sequence ID" value="VDK56746.1"/>
    <property type="molecule type" value="Genomic_DNA"/>
</dbReference>
<reference evidence="2 3" key="2">
    <citation type="submission" date="2018-11" db="EMBL/GenBank/DDBJ databases">
        <authorList>
            <consortium name="Pathogen Informatics"/>
        </authorList>
    </citation>
    <scope>NUCLEOTIDE SEQUENCE [LARGE SCALE GENOMIC DNA]</scope>
</reference>
<accession>A0A0M3K6Q6</accession>
<proteinExistence type="predicted"/>
<feature type="coiled-coil region" evidence="1">
    <location>
        <begin position="352"/>
        <end position="382"/>
    </location>
</feature>
<sequence>MSDEKRKELWDDICIRVLSKYPAATVTPDSLKSLWRTALWKVKRNRSFLQEYVTRLDNGLVADDGITSSFSDIEIQMFRWLYENMALQPSAYLAENWTSQSTYPVSRSDAANDVNDLSAFQRSNSSCSVAESGDSITLIEDDSRQSHTTNAAPSVVPPHCQFNSVADAIQPGGKQINAELLITQISERSNEWSSSECDTLIRLVISNREGLFGETLPCDFIGLNADRIDVWNEVHRKISVEERDCEITASFMGVMRQQNRALLASTFKTNTSQNADLNMATISAPEQPTTQLSWMFTHSDVTNLNDFPPNNSSDKDILVTAPPNSLSVPVPALPQQSSLHLLHSRLMQVSEVEQIKEENMRLRRESERLRSENERLKSEKSEFIGSLSRYLSEVPFTHSFLRE</sequence>
<name>A0A0M3K6Q6_ANISI</name>
<evidence type="ECO:0000313" key="2">
    <source>
        <dbReference type="EMBL" id="VDK56746.1"/>
    </source>
</evidence>
<evidence type="ECO:0000256" key="1">
    <source>
        <dbReference type="SAM" id="Coils"/>
    </source>
</evidence>
<evidence type="ECO:0000313" key="4">
    <source>
        <dbReference type="WBParaSite" id="ASIM_0001664701-mRNA-1"/>
    </source>
</evidence>
<dbReference type="Proteomes" id="UP000267096">
    <property type="component" value="Unassembled WGS sequence"/>
</dbReference>
<keyword evidence="3" id="KW-1185">Reference proteome</keyword>
<protein>
    <submittedName>
        <fullName evidence="4">Regulatory protein zeste</fullName>
    </submittedName>
</protein>
<dbReference type="WBParaSite" id="ASIM_0001664701-mRNA-1">
    <property type="protein sequence ID" value="ASIM_0001664701-mRNA-1"/>
    <property type="gene ID" value="ASIM_0001664701"/>
</dbReference>
<dbReference type="AlphaFoldDB" id="A0A0M3K6Q6"/>
<organism evidence="4">
    <name type="scientific">Anisakis simplex</name>
    <name type="common">Herring worm</name>
    <dbReference type="NCBI Taxonomy" id="6269"/>
    <lineage>
        <taxon>Eukaryota</taxon>
        <taxon>Metazoa</taxon>
        <taxon>Ecdysozoa</taxon>
        <taxon>Nematoda</taxon>
        <taxon>Chromadorea</taxon>
        <taxon>Rhabditida</taxon>
        <taxon>Spirurina</taxon>
        <taxon>Ascaridomorpha</taxon>
        <taxon>Ascaridoidea</taxon>
        <taxon>Anisakidae</taxon>
        <taxon>Anisakis</taxon>
        <taxon>Anisakis simplex complex</taxon>
    </lineage>
</organism>
<gene>
    <name evidence="2" type="ORF">ASIM_LOCUS16054</name>
</gene>
<evidence type="ECO:0000313" key="3">
    <source>
        <dbReference type="Proteomes" id="UP000267096"/>
    </source>
</evidence>
<dbReference type="OrthoDB" id="10642022at2759"/>